<dbReference type="GO" id="GO:0008270">
    <property type="term" value="F:zinc ion binding"/>
    <property type="evidence" value="ECO:0007669"/>
    <property type="project" value="UniProtKB-KW"/>
</dbReference>
<dbReference type="Pfam" id="PF03104">
    <property type="entry name" value="DNA_pol_B_exo1"/>
    <property type="match status" value="1"/>
</dbReference>
<evidence type="ECO:0000256" key="11">
    <source>
        <dbReference type="ARBA" id="ARBA00022801"/>
    </source>
</evidence>
<dbReference type="PROSITE" id="PS00116">
    <property type="entry name" value="DNA_POLYMERASE_B"/>
    <property type="match status" value="1"/>
</dbReference>
<evidence type="ECO:0000256" key="6">
    <source>
        <dbReference type="ARBA" id="ARBA00022695"/>
    </source>
</evidence>
<evidence type="ECO:0000256" key="15">
    <source>
        <dbReference type="ARBA" id="ARBA00023004"/>
    </source>
</evidence>
<dbReference type="GO" id="GO:0043625">
    <property type="term" value="C:delta DNA polymerase complex"/>
    <property type="evidence" value="ECO:0007669"/>
    <property type="project" value="TreeGrafter"/>
</dbReference>
<sequence length="961" mass="108763">MFGTTREGFSVLAHITDFLPYFYLPAPAGFVGEHLQPFQDNMNKKLGEVVSIEIVAKRTIWEYRGEDKTPFLKITVSHPASISRECNYQGFFPAGKLVTYESNVGYILRFMVDTHVVGMNWVTVPAGKYKLRTSQTRRSSCQIELDVRWDEFISHTPEGEWSAMAPLRILSFDIECAGRKGIFPDPQVDPVIQIASLVTKQGEDKPFIRNVFTLKSCSYIAGSDILSFNEEVELLSAWRNFLGTVDPDVIIGYNTTNFDLPYLLKRANARGVQGFNKLGRLLHIGTSVKEVHSSSRASGDRDSKECNINGRLQFDIFQYMQKEYKLRTYSLNAVSAKFLGEQKEDVHHSIISELQNGTPDSRRRLAIYCLKDAYLPQRLMDKLMCFVNYTEMARVTGVPFNFLLSRGQQIKVISQLMRRAKEDGYLIPAMKEQSSDDQYEGATVIPPTTGYYKDPIATLDFSSMYPSIMIAHNICYTTMINRATISRLRLVLDVDYKQTPQGTFFVNPTRRKGVLPIILEHLLSARKRVKADLKNETDPFKRAVLDGRQLALKISANSVYGFPGASFGHLPCTDISSTTTAYGREMIAKTKSVVEDHYRIENGFEHDARVIYGDTDSVMVDFGPSDVATCMRLGAEAAHLVTTHFVDPVKLEFEKVYWPYLLVNKKRYAGLYWTKPDKYDKLDAKGLESVRRDNCCLASETMDKVLNKMLVERDPEGALAYVKKIVNNLLQDRIDLSQLVITKTLAKMDYVSKQPHVESARRMKKRDAGSAPGIGDRVAYVIVRGTKNARVYDRAEDPSYVLEHNIPIDTEYYLNNQLATPLMRIFEPVLGARAQGLLFGNHANSMKIATPTEGGIVTYVVKKQRCLGCKTELNSRNMQNGAVCTNCASKTPDLYLKHTAATSKVQVAFSRLWTQCQHCQGSLHQDVLCSNRDCPIFYRRTKVQREVEDSVALLSRFDGVW</sequence>
<comment type="catalytic activity">
    <reaction evidence="19 21">
        <text>DNA(n) + a 2'-deoxyribonucleoside 5'-triphosphate = DNA(n+1) + diphosphate</text>
        <dbReference type="Rhea" id="RHEA:22508"/>
        <dbReference type="Rhea" id="RHEA-COMP:17339"/>
        <dbReference type="Rhea" id="RHEA-COMP:17340"/>
        <dbReference type="ChEBI" id="CHEBI:33019"/>
        <dbReference type="ChEBI" id="CHEBI:61560"/>
        <dbReference type="ChEBI" id="CHEBI:173112"/>
        <dbReference type="EC" id="2.7.7.7"/>
    </reaction>
</comment>
<keyword evidence="5 21" id="KW-0808">Transferase</keyword>
<dbReference type="InterPro" id="IPR023211">
    <property type="entry name" value="DNA_pol_palm_dom_sf"/>
</dbReference>
<proteinExistence type="inferred from homology"/>
<dbReference type="InParanoid" id="J0LC87"/>
<evidence type="ECO:0000256" key="8">
    <source>
        <dbReference type="ARBA" id="ARBA00022722"/>
    </source>
</evidence>
<comment type="function">
    <text evidence="20">Catalytic component of DNA polymerase delta (DNA polymerase III) which participates in chromosomal DNA replication. Required during synthesis of the lagging DNA strands at the replication fork, binds at/or near replication origins and moves along DNA with the replication fork. Participates in leading strand synthesis during replication initiation and termination. Has 3'-5' proofreading exonuclease activity that corrects errors arising during DNA replication.</text>
</comment>
<dbReference type="InterPro" id="IPR042087">
    <property type="entry name" value="DNA_pol_B_thumb"/>
</dbReference>
<evidence type="ECO:0000256" key="3">
    <source>
        <dbReference type="ARBA" id="ARBA00005755"/>
    </source>
</evidence>
<dbReference type="InterPro" id="IPR006134">
    <property type="entry name" value="DNA-dir_DNA_pol_B_multi_dom"/>
</dbReference>
<dbReference type="SUPFAM" id="SSF53098">
    <property type="entry name" value="Ribonuclease H-like"/>
    <property type="match status" value="1"/>
</dbReference>
<evidence type="ECO:0000259" key="23">
    <source>
        <dbReference type="Pfam" id="PF03104"/>
    </source>
</evidence>
<keyword evidence="17 21" id="KW-0238">DNA-binding</keyword>
<evidence type="ECO:0000256" key="20">
    <source>
        <dbReference type="ARBA" id="ARBA00055225"/>
    </source>
</evidence>
<comment type="similarity">
    <text evidence="3 21">Belongs to the DNA polymerase type-B family.</text>
</comment>
<dbReference type="eggNOG" id="KOG0969">
    <property type="taxonomic scope" value="Eukaryota"/>
</dbReference>
<dbReference type="FunCoup" id="J0LC87">
    <property type="interactions" value="67"/>
</dbReference>
<keyword evidence="12 21" id="KW-0862">Zinc</keyword>
<feature type="domain" description="DNA-directed DNA polymerase family B multifunctional" evidence="22">
    <location>
        <begin position="398"/>
        <end position="829"/>
    </location>
</feature>
<dbReference type="Gene3D" id="3.30.420.10">
    <property type="entry name" value="Ribonuclease H-like superfamily/Ribonuclease H"/>
    <property type="match status" value="1"/>
</dbReference>
<keyword evidence="15 21" id="KW-0408">Iron</keyword>
<protein>
    <recommendedName>
        <fullName evidence="21">DNA polymerase</fullName>
        <ecNumber evidence="21">2.7.7.7</ecNumber>
    </recommendedName>
</protein>
<dbReference type="Pfam" id="PF14260">
    <property type="entry name" value="zf-C4pol"/>
    <property type="match status" value="1"/>
</dbReference>
<dbReference type="EC" id="2.7.7.7" evidence="21"/>
<evidence type="ECO:0000256" key="19">
    <source>
        <dbReference type="ARBA" id="ARBA00049244"/>
    </source>
</evidence>
<evidence type="ECO:0000259" key="22">
    <source>
        <dbReference type="Pfam" id="PF00136"/>
    </source>
</evidence>
<dbReference type="Pfam" id="PF00136">
    <property type="entry name" value="DNA_pol_B"/>
    <property type="match status" value="1"/>
</dbReference>
<dbReference type="OMA" id="IEMHESS"/>
<dbReference type="GO" id="GO:0006287">
    <property type="term" value="P:base-excision repair, gap-filling"/>
    <property type="evidence" value="ECO:0007669"/>
    <property type="project" value="TreeGrafter"/>
</dbReference>
<evidence type="ECO:0000256" key="5">
    <source>
        <dbReference type="ARBA" id="ARBA00022679"/>
    </source>
</evidence>
<evidence type="ECO:0000313" key="25">
    <source>
        <dbReference type="EMBL" id="EJD34100.1"/>
    </source>
</evidence>
<dbReference type="FunFam" id="2.40.50.730:FF:000004">
    <property type="entry name" value="DNA polymerase"/>
    <property type="match status" value="1"/>
</dbReference>
<dbReference type="Gene3D" id="2.40.50.730">
    <property type="match status" value="2"/>
</dbReference>
<keyword evidence="10 21" id="KW-0863">Zinc-finger</keyword>
<accession>J0LC87</accession>
<reference evidence="26" key="1">
    <citation type="journal article" date="2012" name="Science">
        <title>The Paleozoic origin of enzymatic lignin decomposition reconstructed from 31 fungal genomes.</title>
        <authorList>
            <person name="Floudas D."/>
            <person name="Binder M."/>
            <person name="Riley R."/>
            <person name="Barry K."/>
            <person name="Blanchette R.A."/>
            <person name="Henrissat B."/>
            <person name="Martinez A.T."/>
            <person name="Otillar R."/>
            <person name="Spatafora J.W."/>
            <person name="Yadav J.S."/>
            <person name="Aerts A."/>
            <person name="Benoit I."/>
            <person name="Boyd A."/>
            <person name="Carlson A."/>
            <person name="Copeland A."/>
            <person name="Coutinho P.M."/>
            <person name="de Vries R.P."/>
            <person name="Ferreira P."/>
            <person name="Findley K."/>
            <person name="Foster B."/>
            <person name="Gaskell J."/>
            <person name="Glotzer D."/>
            <person name="Gorecki P."/>
            <person name="Heitman J."/>
            <person name="Hesse C."/>
            <person name="Hori C."/>
            <person name="Igarashi K."/>
            <person name="Jurgens J.A."/>
            <person name="Kallen N."/>
            <person name="Kersten P."/>
            <person name="Kohler A."/>
            <person name="Kuees U."/>
            <person name="Kumar T.K.A."/>
            <person name="Kuo A."/>
            <person name="LaButti K."/>
            <person name="Larrondo L.F."/>
            <person name="Lindquist E."/>
            <person name="Ling A."/>
            <person name="Lombard V."/>
            <person name="Lucas S."/>
            <person name="Lundell T."/>
            <person name="Martin R."/>
            <person name="McLaughlin D.J."/>
            <person name="Morgenstern I."/>
            <person name="Morin E."/>
            <person name="Murat C."/>
            <person name="Nagy L.G."/>
            <person name="Nolan M."/>
            <person name="Ohm R.A."/>
            <person name="Patyshakuliyeva A."/>
            <person name="Rokas A."/>
            <person name="Ruiz-Duenas F.J."/>
            <person name="Sabat G."/>
            <person name="Salamov A."/>
            <person name="Samejima M."/>
            <person name="Schmutz J."/>
            <person name="Slot J.C."/>
            <person name="St John F."/>
            <person name="Stenlid J."/>
            <person name="Sun H."/>
            <person name="Sun S."/>
            <person name="Syed K."/>
            <person name="Tsang A."/>
            <person name="Wiebenga A."/>
            <person name="Young D."/>
            <person name="Pisabarro A."/>
            <person name="Eastwood D.C."/>
            <person name="Martin F."/>
            <person name="Cullen D."/>
            <person name="Grigoriev I.V."/>
            <person name="Hibbett D.S."/>
        </authorList>
    </citation>
    <scope>NUCLEOTIDE SEQUENCE [LARGE SCALE GENOMIC DNA]</scope>
    <source>
        <strain evidence="26">TFB10046</strain>
    </source>
</reference>
<dbReference type="NCBIfam" id="TIGR00592">
    <property type="entry name" value="pol2"/>
    <property type="match status" value="1"/>
</dbReference>
<keyword evidence="13" id="KW-0269">Exonuclease</keyword>
<dbReference type="Gene3D" id="3.90.1600.10">
    <property type="entry name" value="Palm domain of DNA polymerase"/>
    <property type="match status" value="1"/>
</dbReference>
<dbReference type="InterPro" id="IPR012337">
    <property type="entry name" value="RNaseH-like_sf"/>
</dbReference>
<evidence type="ECO:0000256" key="13">
    <source>
        <dbReference type="ARBA" id="ARBA00022839"/>
    </source>
</evidence>
<comment type="cofactor">
    <cofactor evidence="1 21">
        <name>[4Fe-4S] cluster</name>
        <dbReference type="ChEBI" id="CHEBI:49883"/>
    </cofactor>
</comment>
<evidence type="ECO:0000259" key="24">
    <source>
        <dbReference type="Pfam" id="PF14260"/>
    </source>
</evidence>
<dbReference type="PANTHER" id="PTHR10322:SF23">
    <property type="entry name" value="DNA POLYMERASE DELTA CATALYTIC SUBUNIT"/>
    <property type="match status" value="1"/>
</dbReference>
<evidence type="ECO:0000256" key="12">
    <source>
        <dbReference type="ARBA" id="ARBA00022833"/>
    </source>
</evidence>
<evidence type="ECO:0000256" key="14">
    <source>
        <dbReference type="ARBA" id="ARBA00022932"/>
    </source>
</evidence>
<dbReference type="InterPro" id="IPR006133">
    <property type="entry name" value="DNA-dir_DNA_pol_B_exonuc"/>
</dbReference>
<dbReference type="GO" id="GO:0006297">
    <property type="term" value="P:nucleotide-excision repair, DNA gap filling"/>
    <property type="evidence" value="ECO:0007669"/>
    <property type="project" value="TreeGrafter"/>
</dbReference>
<evidence type="ECO:0000256" key="21">
    <source>
        <dbReference type="RuleBase" id="RU000442"/>
    </source>
</evidence>
<keyword evidence="9 21" id="KW-0479">Metal-binding</keyword>
<dbReference type="InterPro" id="IPR025687">
    <property type="entry name" value="Znf-C4pol"/>
</dbReference>
<dbReference type="InterPro" id="IPR017964">
    <property type="entry name" value="DNA-dir_DNA_pol_B_CS"/>
</dbReference>
<dbReference type="Gene3D" id="1.10.287.690">
    <property type="entry name" value="Helix hairpin bin"/>
    <property type="match status" value="1"/>
</dbReference>
<dbReference type="EMBL" id="JH688002">
    <property type="protein sequence ID" value="EJD34100.1"/>
    <property type="molecule type" value="Genomic_DNA"/>
</dbReference>
<dbReference type="GO" id="GO:0045004">
    <property type="term" value="P:DNA replication proofreading"/>
    <property type="evidence" value="ECO:0007669"/>
    <property type="project" value="TreeGrafter"/>
</dbReference>
<dbReference type="InterPro" id="IPR006172">
    <property type="entry name" value="DNA-dir_DNA_pol_B"/>
</dbReference>
<dbReference type="PRINTS" id="PR00106">
    <property type="entry name" value="DNAPOLB"/>
</dbReference>
<keyword evidence="7 21" id="KW-0235">DNA replication</keyword>
<dbReference type="Gene3D" id="1.10.132.60">
    <property type="entry name" value="DNA polymerase family B, C-terminal domain"/>
    <property type="match status" value="1"/>
</dbReference>
<feature type="domain" description="DNA-directed DNA polymerase family B exonuclease" evidence="23">
    <location>
        <begin position="99"/>
        <end position="334"/>
    </location>
</feature>
<evidence type="ECO:0000256" key="10">
    <source>
        <dbReference type="ARBA" id="ARBA00022771"/>
    </source>
</evidence>
<dbReference type="KEGG" id="adl:AURDEDRAFT_140601"/>
<dbReference type="GO" id="GO:0051539">
    <property type="term" value="F:4 iron, 4 sulfur cluster binding"/>
    <property type="evidence" value="ECO:0007669"/>
    <property type="project" value="UniProtKB-KW"/>
</dbReference>
<dbReference type="InterPro" id="IPR050240">
    <property type="entry name" value="DNA_pol_type-B"/>
</dbReference>
<evidence type="ECO:0000256" key="1">
    <source>
        <dbReference type="ARBA" id="ARBA00001966"/>
    </source>
</evidence>
<dbReference type="SMART" id="SM00486">
    <property type="entry name" value="POLBc"/>
    <property type="match status" value="1"/>
</dbReference>
<keyword evidence="16 21" id="KW-0411">Iron-sulfur</keyword>
<dbReference type="PANTHER" id="PTHR10322">
    <property type="entry name" value="DNA POLYMERASE CATALYTIC SUBUNIT"/>
    <property type="match status" value="1"/>
</dbReference>
<dbReference type="CDD" id="cd05533">
    <property type="entry name" value="POLBc_delta"/>
    <property type="match status" value="1"/>
</dbReference>
<keyword evidence="6 21" id="KW-0548">Nucleotidyltransferase</keyword>
<keyword evidence="4 21" id="KW-0004">4Fe-4S</keyword>
<evidence type="ECO:0000313" key="26">
    <source>
        <dbReference type="Proteomes" id="UP000006514"/>
    </source>
</evidence>
<dbReference type="Proteomes" id="UP000006514">
    <property type="component" value="Unassembled WGS sequence"/>
</dbReference>
<comment type="subcellular location">
    <subcellularLocation>
        <location evidence="2 21">Nucleus</location>
    </subcellularLocation>
</comment>
<dbReference type="GO" id="GO:0003887">
    <property type="term" value="F:DNA-directed DNA polymerase activity"/>
    <property type="evidence" value="ECO:0007669"/>
    <property type="project" value="UniProtKB-KW"/>
</dbReference>
<dbReference type="GO" id="GO:0003677">
    <property type="term" value="F:DNA binding"/>
    <property type="evidence" value="ECO:0007669"/>
    <property type="project" value="UniProtKB-KW"/>
</dbReference>
<evidence type="ECO:0000256" key="4">
    <source>
        <dbReference type="ARBA" id="ARBA00022485"/>
    </source>
</evidence>
<keyword evidence="8" id="KW-0540">Nuclease</keyword>
<dbReference type="GO" id="GO:0000166">
    <property type="term" value="F:nucleotide binding"/>
    <property type="evidence" value="ECO:0007669"/>
    <property type="project" value="InterPro"/>
</dbReference>
<feature type="domain" description="C4-type zinc-finger of DNA polymerase delta" evidence="24">
    <location>
        <begin position="866"/>
        <end position="940"/>
    </location>
</feature>
<dbReference type="GO" id="GO:0008296">
    <property type="term" value="F:3'-5'-DNA exonuclease activity"/>
    <property type="evidence" value="ECO:0007669"/>
    <property type="project" value="TreeGrafter"/>
</dbReference>
<evidence type="ECO:0000256" key="7">
    <source>
        <dbReference type="ARBA" id="ARBA00022705"/>
    </source>
</evidence>
<name>J0LC87_AURST</name>
<keyword evidence="14 21" id="KW-0239">DNA-directed DNA polymerase</keyword>
<evidence type="ECO:0000256" key="9">
    <source>
        <dbReference type="ARBA" id="ARBA00022723"/>
    </source>
</evidence>
<evidence type="ECO:0000256" key="2">
    <source>
        <dbReference type="ARBA" id="ARBA00004123"/>
    </source>
</evidence>
<dbReference type="InterPro" id="IPR043502">
    <property type="entry name" value="DNA/RNA_pol_sf"/>
</dbReference>
<dbReference type="OrthoDB" id="2414538at2759"/>
<dbReference type="FunFam" id="1.10.287.690:FF:000001">
    <property type="entry name" value="DNA polymerase"/>
    <property type="match status" value="1"/>
</dbReference>
<dbReference type="CDD" id="cd05777">
    <property type="entry name" value="DNA_polB_delta_exo"/>
    <property type="match status" value="1"/>
</dbReference>
<keyword evidence="18 21" id="KW-0539">Nucleus</keyword>
<dbReference type="FunFam" id="3.30.420.10:FF:000004">
    <property type="entry name" value="DNA polymerase"/>
    <property type="match status" value="1"/>
</dbReference>
<dbReference type="AlphaFoldDB" id="J0LC87"/>
<keyword evidence="11" id="KW-0378">Hydrolase</keyword>
<evidence type="ECO:0000256" key="18">
    <source>
        <dbReference type="ARBA" id="ARBA00023242"/>
    </source>
</evidence>
<gene>
    <name evidence="25" type="ORF">AURDEDRAFT_140601</name>
</gene>
<evidence type="ECO:0000256" key="16">
    <source>
        <dbReference type="ARBA" id="ARBA00023014"/>
    </source>
</evidence>
<dbReference type="InterPro" id="IPR036397">
    <property type="entry name" value="RNaseH_sf"/>
</dbReference>
<dbReference type="SUPFAM" id="SSF56672">
    <property type="entry name" value="DNA/RNA polymerases"/>
    <property type="match status" value="1"/>
</dbReference>
<keyword evidence="26" id="KW-1185">Reference proteome</keyword>
<organism evidence="25 26">
    <name type="scientific">Auricularia subglabra (strain TFB-10046 / SS5)</name>
    <name type="common">White-rot fungus</name>
    <name type="synonym">Auricularia delicata (strain TFB10046)</name>
    <dbReference type="NCBI Taxonomy" id="717982"/>
    <lineage>
        <taxon>Eukaryota</taxon>
        <taxon>Fungi</taxon>
        <taxon>Dikarya</taxon>
        <taxon>Basidiomycota</taxon>
        <taxon>Agaricomycotina</taxon>
        <taxon>Agaricomycetes</taxon>
        <taxon>Auriculariales</taxon>
        <taxon>Auriculariaceae</taxon>
        <taxon>Auricularia</taxon>
    </lineage>
</organism>
<evidence type="ECO:0000256" key="17">
    <source>
        <dbReference type="ARBA" id="ARBA00023125"/>
    </source>
</evidence>